<sequence length="211" mass="23827">MLAPRKKLHSSPSSVLDLVNEWVSPLLRPGDVVCDIGCGDGRVLLHLAKQLTSGACHMDKISFVGIDINPDRVQEAIQSLSSAKEEGTIHPNVSVVFHCANAMESIDLYKDATFVFLYLIPRGLKIFKPMLYQVLQHQQQQKEKKKLDKNRDNDENVNDNVSDQSVMIRVMTYMAPLPDEKYTRKGSCHVEHQPGAAWPVYFYELCPSMID</sequence>
<evidence type="ECO:0000313" key="7">
    <source>
        <dbReference type="EMBL" id="CAB9514462.1"/>
    </source>
</evidence>
<feature type="domain" description="Methyltransferase" evidence="6">
    <location>
        <begin position="29"/>
        <end position="106"/>
    </location>
</feature>
<keyword evidence="2" id="KW-0489">Methyltransferase</keyword>
<dbReference type="OrthoDB" id="66144at2759"/>
<dbReference type="InterPro" id="IPR026170">
    <property type="entry name" value="FAM173A/B"/>
</dbReference>
<comment type="caution">
    <text evidence="7">The sequence shown here is derived from an EMBL/GenBank/DDBJ whole genome shotgun (WGS) entry which is preliminary data.</text>
</comment>
<evidence type="ECO:0000256" key="5">
    <source>
        <dbReference type="SAM" id="MobiDB-lite"/>
    </source>
</evidence>
<dbReference type="EMBL" id="CAICTM010000654">
    <property type="protein sequence ID" value="CAB9514462.1"/>
    <property type="molecule type" value="Genomic_DNA"/>
</dbReference>
<keyword evidence="3" id="KW-0808">Transferase</keyword>
<protein>
    <submittedName>
        <fullName evidence="7">Mycolic acid cyclopropane synthetase</fullName>
    </submittedName>
</protein>
<keyword evidence="4" id="KW-0949">S-adenosyl-L-methionine</keyword>
<feature type="compositionally biased region" description="Basic and acidic residues" evidence="5">
    <location>
        <begin position="142"/>
        <end position="154"/>
    </location>
</feature>
<feature type="region of interest" description="Disordered" evidence="5">
    <location>
        <begin position="142"/>
        <end position="161"/>
    </location>
</feature>
<dbReference type="GO" id="GO:0016279">
    <property type="term" value="F:protein-lysine N-methyltransferase activity"/>
    <property type="evidence" value="ECO:0007669"/>
    <property type="project" value="InterPro"/>
</dbReference>
<evidence type="ECO:0000256" key="1">
    <source>
        <dbReference type="ARBA" id="ARBA00010633"/>
    </source>
</evidence>
<dbReference type="SUPFAM" id="SSF53335">
    <property type="entry name" value="S-adenosyl-L-methionine-dependent methyltransferases"/>
    <property type="match status" value="1"/>
</dbReference>
<gene>
    <name evidence="7" type="ORF">SEMRO_655_G182170.1</name>
</gene>
<evidence type="ECO:0000259" key="6">
    <source>
        <dbReference type="Pfam" id="PF13847"/>
    </source>
</evidence>
<evidence type="ECO:0000256" key="3">
    <source>
        <dbReference type="ARBA" id="ARBA00022679"/>
    </source>
</evidence>
<dbReference type="GO" id="GO:0005739">
    <property type="term" value="C:mitochondrion"/>
    <property type="evidence" value="ECO:0007669"/>
    <property type="project" value="TreeGrafter"/>
</dbReference>
<dbReference type="InterPro" id="IPR029063">
    <property type="entry name" value="SAM-dependent_MTases_sf"/>
</dbReference>
<dbReference type="PANTHER" id="PTHR13610">
    <property type="entry name" value="METHYLTRANSFERASE DOMAIN-CONTAINING PROTEIN"/>
    <property type="match status" value="1"/>
</dbReference>
<comment type="similarity">
    <text evidence="1">Belongs to the ANT/ATPSC lysine N-methyltransferase family.</text>
</comment>
<evidence type="ECO:0000256" key="2">
    <source>
        <dbReference type="ARBA" id="ARBA00022603"/>
    </source>
</evidence>
<dbReference type="Gene3D" id="3.40.50.150">
    <property type="entry name" value="Vaccinia Virus protein VP39"/>
    <property type="match status" value="1"/>
</dbReference>
<evidence type="ECO:0000313" key="8">
    <source>
        <dbReference type="Proteomes" id="UP001153069"/>
    </source>
</evidence>
<evidence type="ECO:0000256" key="4">
    <source>
        <dbReference type="ARBA" id="ARBA00022691"/>
    </source>
</evidence>
<name>A0A9N8E4F7_9STRA</name>
<proteinExistence type="inferred from homology"/>
<dbReference type="AlphaFoldDB" id="A0A9N8E4F7"/>
<dbReference type="GO" id="GO:1905706">
    <property type="term" value="P:regulation of mitochondrial ATP synthesis coupled proton transport"/>
    <property type="evidence" value="ECO:0007669"/>
    <property type="project" value="TreeGrafter"/>
</dbReference>
<dbReference type="PANTHER" id="PTHR13610:SF11">
    <property type="entry name" value="METHYLTRANSFERASE DOMAIN-CONTAINING PROTEIN"/>
    <property type="match status" value="1"/>
</dbReference>
<reference evidence="7" key="1">
    <citation type="submission" date="2020-06" db="EMBL/GenBank/DDBJ databases">
        <authorList>
            <consortium name="Plant Systems Biology data submission"/>
        </authorList>
    </citation>
    <scope>NUCLEOTIDE SEQUENCE</scope>
    <source>
        <strain evidence="7">D6</strain>
    </source>
</reference>
<dbReference type="GO" id="GO:0032259">
    <property type="term" value="P:methylation"/>
    <property type="evidence" value="ECO:0007669"/>
    <property type="project" value="UniProtKB-KW"/>
</dbReference>
<organism evidence="7 8">
    <name type="scientific">Seminavis robusta</name>
    <dbReference type="NCBI Taxonomy" id="568900"/>
    <lineage>
        <taxon>Eukaryota</taxon>
        <taxon>Sar</taxon>
        <taxon>Stramenopiles</taxon>
        <taxon>Ochrophyta</taxon>
        <taxon>Bacillariophyta</taxon>
        <taxon>Bacillariophyceae</taxon>
        <taxon>Bacillariophycidae</taxon>
        <taxon>Naviculales</taxon>
        <taxon>Naviculaceae</taxon>
        <taxon>Seminavis</taxon>
    </lineage>
</organism>
<accession>A0A9N8E4F7</accession>
<dbReference type="Proteomes" id="UP001153069">
    <property type="component" value="Unassembled WGS sequence"/>
</dbReference>
<keyword evidence="8" id="KW-1185">Reference proteome</keyword>
<dbReference type="Pfam" id="PF13847">
    <property type="entry name" value="Methyltransf_31"/>
    <property type="match status" value="1"/>
</dbReference>
<dbReference type="InterPro" id="IPR025714">
    <property type="entry name" value="Methyltranfer_dom"/>
</dbReference>
<dbReference type="CDD" id="cd02440">
    <property type="entry name" value="AdoMet_MTases"/>
    <property type="match status" value="1"/>
</dbReference>